<dbReference type="Proteomes" id="UP000439903">
    <property type="component" value="Unassembled WGS sequence"/>
</dbReference>
<sequence length="147" mass="16531">MKNGVIPIKFVSERDKLNGSKGGGVDVEKNGNKMFIHYQKSSNMADPDRIGDKKGFDHCYENSIGVGKDEHKESIHSQKSVNMDSANNGQYDLRGCCQYGIGVNKHEKGDETFQTNNRKFENLPESNSKIGMIKSVDKHPMIRIILR</sequence>
<keyword evidence="2" id="KW-1185">Reference proteome</keyword>
<name>A0A8H4AAQ1_GIGMA</name>
<protein>
    <submittedName>
        <fullName evidence="1">Uncharacterized protein</fullName>
    </submittedName>
</protein>
<evidence type="ECO:0000313" key="2">
    <source>
        <dbReference type="Proteomes" id="UP000439903"/>
    </source>
</evidence>
<evidence type="ECO:0000313" key="1">
    <source>
        <dbReference type="EMBL" id="KAF0476727.1"/>
    </source>
</evidence>
<dbReference type="InterPro" id="IPR011990">
    <property type="entry name" value="TPR-like_helical_dom_sf"/>
</dbReference>
<comment type="caution">
    <text evidence="1">The sequence shown here is derived from an EMBL/GenBank/DDBJ whole genome shotgun (WGS) entry which is preliminary data.</text>
</comment>
<dbReference type="AlphaFoldDB" id="A0A8H4AAQ1"/>
<dbReference type="Gene3D" id="1.25.40.10">
    <property type="entry name" value="Tetratricopeptide repeat domain"/>
    <property type="match status" value="1"/>
</dbReference>
<reference evidence="1 2" key="1">
    <citation type="journal article" date="2019" name="Environ. Microbiol.">
        <title>At the nexus of three kingdoms: the genome of the mycorrhizal fungus Gigaspora margarita provides insights into plant, endobacterial and fungal interactions.</title>
        <authorList>
            <person name="Venice F."/>
            <person name="Ghignone S."/>
            <person name="Salvioli di Fossalunga A."/>
            <person name="Amselem J."/>
            <person name="Novero M."/>
            <person name="Xianan X."/>
            <person name="Sedzielewska Toro K."/>
            <person name="Morin E."/>
            <person name="Lipzen A."/>
            <person name="Grigoriev I.V."/>
            <person name="Henrissat B."/>
            <person name="Martin F.M."/>
            <person name="Bonfante P."/>
        </authorList>
    </citation>
    <scope>NUCLEOTIDE SEQUENCE [LARGE SCALE GENOMIC DNA]</scope>
    <source>
        <strain evidence="1 2">BEG34</strain>
    </source>
</reference>
<proteinExistence type="predicted"/>
<gene>
    <name evidence="1" type="ORF">F8M41_024356</name>
</gene>
<dbReference type="OrthoDB" id="2384430at2759"/>
<organism evidence="1 2">
    <name type="scientific">Gigaspora margarita</name>
    <dbReference type="NCBI Taxonomy" id="4874"/>
    <lineage>
        <taxon>Eukaryota</taxon>
        <taxon>Fungi</taxon>
        <taxon>Fungi incertae sedis</taxon>
        <taxon>Mucoromycota</taxon>
        <taxon>Glomeromycotina</taxon>
        <taxon>Glomeromycetes</taxon>
        <taxon>Diversisporales</taxon>
        <taxon>Gigasporaceae</taxon>
        <taxon>Gigaspora</taxon>
    </lineage>
</organism>
<accession>A0A8H4AAQ1</accession>
<dbReference type="EMBL" id="WTPW01000823">
    <property type="protein sequence ID" value="KAF0476727.1"/>
    <property type="molecule type" value="Genomic_DNA"/>
</dbReference>